<keyword evidence="2" id="KW-1185">Reference proteome</keyword>
<accession>A0AAN6QQC4</accession>
<evidence type="ECO:0000313" key="1">
    <source>
        <dbReference type="EMBL" id="KAK0978748.1"/>
    </source>
</evidence>
<name>A0AAN6QQC4_9PEZI</name>
<dbReference type="Proteomes" id="UP001175353">
    <property type="component" value="Unassembled WGS sequence"/>
</dbReference>
<dbReference type="EMBL" id="JAUJLE010000126">
    <property type="protein sequence ID" value="KAK0978748.1"/>
    <property type="molecule type" value="Genomic_DNA"/>
</dbReference>
<gene>
    <name evidence="1" type="ORF">LTR91_012846</name>
</gene>
<sequence length="165" mass="18266">MAEPANELFAIGVDADDYAETAAHDAPSVSRTFQSEADFQAQRAIYSAKIDIGNNYERLLEAVPLLRPANEPPLTAERYIKPQGSPPVRLGKKDVQLFGYAVGELYYDKRYRDLIELCERVNLVCETDGKTAESLRRWTRRCEARLGAQLGEGETTVARTGALGG</sequence>
<protein>
    <submittedName>
        <fullName evidence="1">Uncharacterized protein</fullName>
    </submittedName>
</protein>
<comment type="caution">
    <text evidence="1">The sequence shown here is derived from an EMBL/GenBank/DDBJ whole genome shotgun (WGS) entry which is preliminary data.</text>
</comment>
<reference evidence="1" key="1">
    <citation type="submission" date="2023-06" db="EMBL/GenBank/DDBJ databases">
        <title>Black Yeasts Isolated from many extreme environments.</title>
        <authorList>
            <person name="Coleine C."/>
            <person name="Stajich J.E."/>
            <person name="Selbmann L."/>
        </authorList>
    </citation>
    <scope>NUCLEOTIDE SEQUENCE</scope>
    <source>
        <strain evidence="1">CCFEE 5200</strain>
    </source>
</reference>
<evidence type="ECO:0000313" key="2">
    <source>
        <dbReference type="Proteomes" id="UP001175353"/>
    </source>
</evidence>
<dbReference type="AlphaFoldDB" id="A0AAN6QQC4"/>
<proteinExistence type="predicted"/>
<organism evidence="1 2">
    <name type="scientific">Friedmanniomyces endolithicus</name>
    <dbReference type="NCBI Taxonomy" id="329885"/>
    <lineage>
        <taxon>Eukaryota</taxon>
        <taxon>Fungi</taxon>
        <taxon>Dikarya</taxon>
        <taxon>Ascomycota</taxon>
        <taxon>Pezizomycotina</taxon>
        <taxon>Dothideomycetes</taxon>
        <taxon>Dothideomycetidae</taxon>
        <taxon>Mycosphaerellales</taxon>
        <taxon>Teratosphaeriaceae</taxon>
        <taxon>Friedmanniomyces</taxon>
    </lineage>
</organism>